<dbReference type="InterPro" id="IPR028978">
    <property type="entry name" value="Chorismate_lyase_/UTRA_dom_sf"/>
</dbReference>
<dbReference type="InterPro" id="IPR036388">
    <property type="entry name" value="WH-like_DNA-bd_sf"/>
</dbReference>
<reference evidence="5" key="1">
    <citation type="submission" date="2021-01" db="EMBL/GenBank/DDBJ databases">
        <title>Whole genome shotgun sequence of Rugosimonospora africana NBRC 104875.</title>
        <authorList>
            <person name="Komaki H."/>
            <person name="Tamura T."/>
        </authorList>
    </citation>
    <scope>NUCLEOTIDE SEQUENCE</scope>
    <source>
        <strain evidence="5">NBRC 104875</strain>
    </source>
</reference>
<dbReference type="RefSeq" id="WP_239133729.1">
    <property type="nucleotide sequence ID" value="NZ_BONZ01000036.1"/>
</dbReference>
<evidence type="ECO:0000313" key="6">
    <source>
        <dbReference type="Proteomes" id="UP000642748"/>
    </source>
</evidence>
<dbReference type="SMART" id="SM00345">
    <property type="entry name" value="HTH_GNTR"/>
    <property type="match status" value="1"/>
</dbReference>
<dbReference type="Gene3D" id="3.40.1410.10">
    <property type="entry name" value="Chorismate lyase-like"/>
    <property type="match status" value="1"/>
</dbReference>
<dbReference type="PANTHER" id="PTHR44846">
    <property type="entry name" value="MANNOSYL-D-GLYCERATE TRANSPORT/METABOLISM SYSTEM REPRESSOR MNGR-RELATED"/>
    <property type="match status" value="1"/>
</dbReference>
<dbReference type="AlphaFoldDB" id="A0A8J3VRP4"/>
<gene>
    <name evidence="5" type="ORF">Raf01_37700</name>
</gene>
<dbReference type="EMBL" id="BONZ01000036">
    <property type="protein sequence ID" value="GIH15598.1"/>
    <property type="molecule type" value="Genomic_DNA"/>
</dbReference>
<dbReference type="GO" id="GO:0003700">
    <property type="term" value="F:DNA-binding transcription factor activity"/>
    <property type="evidence" value="ECO:0007669"/>
    <property type="project" value="InterPro"/>
</dbReference>
<name>A0A8J3VRP4_9ACTN</name>
<dbReference type="PROSITE" id="PS50949">
    <property type="entry name" value="HTH_GNTR"/>
    <property type="match status" value="1"/>
</dbReference>
<dbReference type="SUPFAM" id="SSF46785">
    <property type="entry name" value="Winged helix' DNA-binding domain"/>
    <property type="match status" value="1"/>
</dbReference>
<evidence type="ECO:0000256" key="1">
    <source>
        <dbReference type="ARBA" id="ARBA00023015"/>
    </source>
</evidence>
<dbReference type="Pfam" id="PF07702">
    <property type="entry name" value="UTRA"/>
    <property type="match status" value="1"/>
</dbReference>
<organism evidence="5 6">
    <name type="scientific">Rugosimonospora africana</name>
    <dbReference type="NCBI Taxonomy" id="556532"/>
    <lineage>
        <taxon>Bacteria</taxon>
        <taxon>Bacillati</taxon>
        <taxon>Actinomycetota</taxon>
        <taxon>Actinomycetes</taxon>
        <taxon>Micromonosporales</taxon>
        <taxon>Micromonosporaceae</taxon>
        <taxon>Rugosimonospora</taxon>
    </lineage>
</organism>
<keyword evidence="6" id="KW-1185">Reference proteome</keyword>
<dbReference type="SUPFAM" id="SSF64288">
    <property type="entry name" value="Chorismate lyase-like"/>
    <property type="match status" value="1"/>
</dbReference>
<proteinExistence type="predicted"/>
<dbReference type="CDD" id="cd07377">
    <property type="entry name" value="WHTH_GntR"/>
    <property type="match status" value="1"/>
</dbReference>
<dbReference type="PRINTS" id="PR00035">
    <property type="entry name" value="HTHGNTR"/>
</dbReference>
<sequence length="245" mass="26810">MATARETDIGAAVSETYRKLNESLRRGVFPPGSRLPGERDLAASVGVSRSTLRQALGRLAEEGQLDRSSQRGWFVPRQMVGEPPSTLQSFSEMARARGLAPQSKILLQRVRPATFDEAQRLRVAPAARVLELRRLRSMDAVPICVDTSVIVLALAPGLADLDMTDLSLYETVERLSQIRIARSSYTVRADASDEATAALLEIQPGAPILIGEETTYSDDGTAVLTGTMSYRADAYRFEADLFRPL</sequence>
<dbReference type="Gene3D" id="1.10.10.10">
    <property type="entry name" value="Winged helix-like DNA-binding domain superfamily/Winged helix DNA-binding domain"/>
    <property type="match status" value="1"/>
</dbReference>
<evidence type="ECO:0000256" key="2">
    <source>
        <dbReference type="ARBA" id="ARBA00023125"/>
    </source>
</evidence>
<keyword evidence="2" id="KW-0238">DNA-binding</keyword>
<comment type="caution">
    <text evidence="5">The sequence shown here is derived from an EMBL/GenBank/DDBJ whole genome shotgun (WGS) entry which is preliminary data.</text>
</comment>
<dbReference type="GO" id="GO:0003677">
    <property type="term" value="F:DNA binding"/>
    <property type="evidence" value="ECO:0007669"/>
    <property type="project" value="UniProtKB-KW"/>
</dbReference>
<keyword evidence="3" id="KW-0804">Transcription</keyword>
<evidence type="ECO:0000313" key="5">
    <source>
        <dbReference type="EMBL" id="GIH15598.1"/>
    </source>
</evidence>
<evidence type="ECO:0000256" key="3">
    <source>
        <dbReference type="ARBA" id="ARBA00023163"/>
    </source>
</evidence>
<dbReference type="InterPro" id="IPR011663">
    <property type="entry name" value="UTRA"/>
</dbReference>
<dbReference type="InterPro" id="IPR050679">
    <property type="entry name" value="Bact_HTH_transcr_reg"/>
</dbReference>
<accession>A0A8J3VRP4</accession>
<dbReference type="Pfam" id="PF00392">
    <property type="entry name" value="GntR"/>
    <property type="match status" value="1"/>
</dbReference>
<dbReference type="InterPro" id="IPR000524">
    <property type="entry name" value="Tscrpt_reg_HTH_GntR"/>
</dbReference>
<dbReference type="Proteomes" id="UP000642748">
    <property type="component" value="Unassembled WGS sequence"/>
</dbReference>
<evidence type="ECO:0000259" key="4">
    <source>
        <dbReference type="PROSITE" id="PS50949"/>
    </source>
</evidence>
<dbReference type="PANTHER" id="PTHR44846:SF16">
    <property type="entry name" value="TRANSCRIPTIONAL REGULATOR PHNF-RELATED"/>
    <property type="match status" value="1"/>
</dbReference>
<feature type="domain" description="HTH gntR-type" evidence="4">
    <location>
        <begin position="10"/>
        <end position="78"/>
    </location>
</feature>
<protein>
    <submittedName>
        <fullName evidence="5">Transcriptional regulator</fullName>
    </submittedName>
</protein>
<dbReference type="SMART" id="SM00866">
    <property type="entry name" value="UTRA"/>
    <property type="match status" value="1"/>
</dbReference>
<keyword evidence="1" id="KW-0805">Transcription regulation</keyword>
<dbReference type="InterPro" id="IPR036390">
    <property type="entry name" value="WH_DNA-bd_sf"/>
</dbReference>